<dbReference type="GO" id="GO:0016702">
    <property type="term" value="F:oxidoreductase activity, acting on single donors with incorporation of molecular oxygen, incorporation of two atoms of oxygen"/>
    <property type="evidence" value="ECO:0007669"/>
    <property type="project" value="InterPro"/>
</dbReference>
<organism evidence="6 7">
    <name type="scientific">Actinidia rufa</name>
    <dbReference type="NCBI Taxonomy" id="165716"/>
    <lineage>
        <taxon>Eukaryota</taxon>
        <taxon>Viridiplantae</taxon>
        <taxon>Streptophyta</taxon>
        <taxon>Embryophyta</taxon>
        <taxon>Tracheophyta</taxon>
        <taxon>Spermatophyta</taxon>
        <taxon>Magnoliopsida</taxon>
        <taxon>eudicotyledons</taxon>
        <taxon>Gunneridae</taxon>
        <taxon>Pentapetalae</taxon>
        <taxon>asterids</taxon>
        <taxon>Ericales</taxon>
        <taxon>Actinidiaceae</taxon>
        <taxon>Actinidia</taxon>
    </lineage>
</organism>
<dbReference type="Proteomes" id="UP000585474">
    <property type="component" value="Unassembled WGS sequence"/>
</dbReference>
<dbReference type="GO" id="GO:0046872">
    <property type="term" value="F:metal ion binding"/>
    <property type="evidence" value="ECO:0007669"/>
    <property type="project" value="UniProtKB-KW"/>
</dbReference>
<keyword evidence="2" id="KW-0223">Dioxygenase</keyword>
<feature type="domain" description="Lipoxygenase" evidence="5">
    <location>
        <begin position="287"/>
        <end position="395"/>
    </location>
</feature>
<dbReference type="PRINTS" id="PR00468">
    <property type="entry name" value="PLTLPOXGNASE"/>
</dbReference>
<dbReference type="InterPro" id="IPR027433">
    <property type="entry name" value="Lipoxygenase_dom_3"/>
</dbReference>
<dbReference type="EMBL" id="BJWL01000028">
    <property type="protein sequence ID" value="GFZ20646.1"/>
    <property type="molecule type" value="Genomic_DNA"/>
</dbReference>
<dbReference type="SUPFAM" id="SSF48484">
    <property type="entry name" value="Lipoxigenase"/>
    <property type="match status" value="2"/>
</dbReference>
<name>A0A7J0HC30_9ERIC</name>
<dbReference type="Gene3D" id="4.10.372.10">
    <property type="entry name" value="Lipoxygenase-1, Domain 3"/>
    <property type="match status" value="1"/>
</dbReference>
<feature type="region of interest" description="Disordered" evidence="4">
    <location>
        <begin position="1"/>
        <end position="27"/>
    </location>
</feature>
<reference evidence="6 7" key="1">
    <citation type="submission" date="2019-07" db="EMBL/GenBank/DDBJ databases">
        <title>De Novo Assembly of kiwifruit Actinidia rufa.</title>
        <authorList>
            <person name="Sugita-Konishi S."/>
            <person name="Sato K."/>
            <person name="Mori E."/>
            <person name="Abe Y."/>
            <person name="Kisaki G."/>
            <person name="Hamano K."/>
            <person name="Suezawa K."/>
            <person name="Otani M."/>
            <person name="Fukuda T."/>
            <person name="Manabe T."/>
            <person name="Gomi K."/>
            <person name="Tabuchi M."/>
            <person name="Akimitsu K."/>
            <person name="Kataoka I."/>
        </authorList>
    </citation>
    <scope>NUCLEOTIDE SEQUENCE [LARGE SCALE GENOMIC DNA]</scope>
    <source>
        <strain evidence="7">cv. Fuchu</strain>
    </source>
</reference>
<comment type="caution">
    <text evidence="6">The sequence shown here is derived from an EMBL/GenBank/DDBJ whole genome shotgun (WGS) entry which is preliminary data.</text>
</comment>
<protein>
    <submittedName>
        <fullName evidence="6">Lipoxygenase 2</fullName>
    </submittedName>
</protein>
<dbReference type="AlphaFoldDB" id="A0A7J0HC30"/>
<dbReference type="GO" id="GO:0034440">
    <property type="term" value="P:lipid oxidation"/>
    <property type="evidence" value="ECO:0007669"/>
    <property type="project" value="InterPro"/>
</dbReference>
<keyword evidence="3" id="KW-0560">Oxidoreductase</keyword>
<accession>A0A7J0HC30</accession>
<dbReference type="Gene3D" id="3.10.450.60">
    <property type="match status" value="1"/>
</dbReference>
<dbReference type="PROSITE" id="PS51393">
    <property type="entry name" value="LIPOXYGENASE_3"/>
    <property type="match status" value="2"/>
</dbReference>
<gene>
    <name evidence="6" type="ORF">Acr_28g0013510</name>
</gene>
<dbReference type="InterPro" id="IPR036226">
    <property type="entry name" value="LipOase_C_sf"/>
</dbReference>
<dbReference type="OrthoDB" id="1647310at2759"/>
<evidence type="ECO:0000259" key="5">
    <source>
        <dbReference type="PROSITE" id="PS51393"/>
    </source>
</evidence>
<dbReference type="Pfam" id="PF00305">
    <property type="entry name" value="Lipoxygenase"/>
    <property type="match status" value="1"/>
</dbReference>
<feature type="domain" description="Lipoxygenase" evidence="5">
    <location>
        <begin position="1"/>
        <end position="280"/>
    </location>
</feature>
<dbReference type="Gene3D" id="4.10.375.10">
    <property type="entry name" value="Lipoxygenase-1, Domain 2"/>
    <property type="match status" value="1"/>
</dbReference>
<keyword evidence="7" id="KW-1185">Reference proteome</keyword>
<evidence type="ECO:0000256" key="4">
    <source>
        <dbReference type="SAM" id="MobiDB-lite"/>
    </source>
</evidence>
<dbReference type="InterPro" id="IPR001246">
    <property type="entry name" value="LipOase_plant"/>
</dbReference>
<evidence type="ECO:0000256" key="2">
    <source>
        <dbReference type="ARBA" id="ARBA00022964"/>
    </source>
</evidence>
<evidence type="ECO:0000313" key="6">
    <source>
        <dbReference type="EMBL" id="GFZ20646.1"/>
    </source>
</evidence>
<dbReference type="PANTHER" id="PTHR11771">
    <property type="entry name" value="LIPOXYGENASE"/>
    <property type="match status" value="1"/>
</dbReference>
<dbReference type="InterPro" id="IPR000907">
    <property type="entry name" value="LipOase"/>
</dbReference>
<proteinExistence type="predicted"/>
<evidence type="ECO:0000313" key="7">
    <source>
        <dbReference type="Proteomes" id="UP000585474"/>
    </source>
</evidence>
<sequence>MGLGRESQPRRRKRGGSVGGRVVGEHPLSESRSSDIYVPRDEAFSDVKNRTFSAKTVYSVLHAVVPSLETAIVDENLGFPYFTRIDSLFNEGVNIPELKNNSGFLRNLLPRIIKFVGDAQADLLQFETPAMYEKDKFSWFRDEEFSRQTLAGINPYSIQLEWPLKSQLDPKIYGPPESAITAELVETEIKGFMTVEEAVKQKKLFMLDYHDLLMPYVRKVREIKGTTLYGSRTLFFLTPTGTLRPLAIELTRPPMDGYFPNRPTIARNRMPTEDPSDAEWEIFHNKPEATLLSCFPTQIQAAKVMAVLDVLSNHSPDEEYIGAEIEGVWADNPTIKAAFERFSGKLKELDGIIDARNANRSLKNRNGAGVVPYELLKPYSEPGVTGKGVPNSISI</sequence>
<evidence type="ECO:0000256" key="1">
    <source>
        <dbReference type="ARBA" id="ARBA00022723"/>
    </source>
</evidence>
<dbReference type="InterPro" id="IPR013819">
    <property type="entry name" value="LipOase_C"/>
</dbReference>
<evidence type="ECO:0000256" key="3">
    <source>
        <dbReference type="ARBA" id="ARBA00023002"/>
    </source>
</evidence>
<keyword evidence="1" id="KW-0479">Metal-binding</keyword>